<evidence type="ECO:0000313" key="1">
    <source>
        <dbReference type="EMBL" id="KAK0176305.1"/>
    </source>
</evidence>
<keyword evidence="2" id="KW-1185">Reference proteome</keyword>
<gene>
    <name evidence="1" type="ORF">PV328_000452</name>
</gene>
<dbReference type="EMBL" id="JAQQBS010000001">
    <property type="protein sequence ID" value="KAK0176305.1"/>
    <property type="molecule type" value="Genomic_DNA"/>
</dbReference>
<comment type="caution">
    <text evidence="1">The sequence shown here is derived from an EMBL/GenBank/DDBJ whole genome shotgun (WGS) entry which is preliminary data.</text>
</comment>
<evidence type="ECO:0000313" key="2">
    <source>
        <dbReference type="Proteomes" id="UP001168990"/>
    </source>
</evidence>
<reference evidence="1" key="2">
    <citation type="submission" date="2023-03" db="EMBL/GenBank/DDBJ databases">
        <authorList>
            <person name="Inwood S.N."/>
            <person name="Skelly J.G."/>
            <person name="Guhlin J."/>
            <person name="Harrop T.W.R."/>
            <person name="Goldson S.G."/>
            <person name="Dearden P.K."/>
        </authorList>
    </citation>
    <scope>NUCLEOTIDE SEQUENCE</scope>
    <source>
        <strain evidence="1">Irish</strain>
        <tissue evidence="1">Whole body</tissue>
    </source>
</reference>
<dbReference type="AlphaFoldDB" id="A0AA39KWF9"/>
<name>A0AA39KWF9_9HYME</name>
<organism evidence="1 2">
    <name type="scientific">Microctonus aethiopoides</name>
    <dbReference type="NCBI Taxonomy" id="144406"/>
    <lineage>
        <taxon>Eukaryota</taxon>
        <taxon>Metazoa</taxon>
        <taxon>Ecdysozoa</taxon>
        <taxon>Arthropoda</taxon>
        <taxon>Hexapoda</taxon>
        <taxon>Insecta</taxon>
        <taxon>Pterygota</taxon>
        <taxon>Neoptera</taxon>
        <taxon>Endopterygota</taxon>
        <taxon>Hymenoptera</taxon>
        <taxon>Apocrita</taxon>
        <taxon>Ichneumonoidea</taxon>
        <taxon>Braconidae</taxon>
        <taxon>Euphorinae</taxon>
        <taxon>Microctonus</taxon>
    </lineage>
</organism>
<protein>
    <submittedName>
        <fullName evidence="1">Uncharacterized protein</fullName>
    </submittedName>
</protein>
<sequence length="213" mass="24650">MRKYKRAHIFEPFEVQTKLTVVQMTASSIYWGATGKIKIFQKLAKLHDFEYKRQEVVYIGAQLEKLEYLKNWQSYTTLTYAKIQKGSYFRALRGTNEINGGTNDSKQAHIFEPFEVQTKLTVVQMTASSIYWGATGKIKIFQKLAKLHNFNRGLPLGAQLEKLKYSENWQSYITLTYAKIQKGSYFRALPGTNEINGGTNDSEGFHWEHNLKN</sequence>
<dbReference type="Proteomes" id="UP001168990">
    <property type="component" value="Unassembled WGS sequence"/>
</dbReference>
<reference evidence="1" key="1">
    <citation type="journal article" date="2023" name="bioRxiv">
        <title>Scaffold-level genome assemblies of two parasitoid biocontrol wasps reveal the parthenogenesis mechanism and an associated novel virus.</title>
        <authorList>
            <person name="Inwood S."/>
            <person name="Skelly J."/>
            <person name="Guhlin J."/>
            <person name="Harrop T."/>
            <person name="Goldson S."/>
            <person name="Dearden P."/>
        </authorList>
    </citation>
    <scope>NUCLEOTIDE SEQUENCE</scope>
    <source>
        <strain evidence="1">Irish</strain>
        <tissue evidence="1">Whole body</tissue>
    </source>
</reference>
<proteinExistence type="predicted"/>
<accession>A0AA39KWF9</accession>